<keyword evidence="2" id="KW-1185">Reference proteome</keyword>
<proteinExistence type="predicted"/>
<name>A0AAV5RC15_PICKL</name>
<protein>
    <submittedName>
        <fullName evidence="1">Uncharacterized protein</fullName>
    </submittedName>
</protein>
<organism evidence="1 2">
    <name type="scientific">Pichia kluyveri</name>
    <name type="common">Yeast</name>
    <dbReference type="NCBI Taxonomy" id="36015"/>
    <lineage>
        <taxon>Eukaryota</taxon>
        <taxon>Fungi</taxon>
        <taxon>Dikarya</taxon>
        <taxon>Ascomycota</taxon>
        <taxon>Saccharomycotina</taxon>
        <taxon>Pichiomycetes</taxon>
        <taxon>Pichiales</taxon>
        <taxon>Pichiaceae</taxon>
        <taxon>Pichia</taxon>
    </lineage>
</organism>
<dbReference type="EMBL" id="BTGB01000009">
    <property type="protein sequence ID" value="GMM48161.1"/>
    <property type="molecule type" value="Genomic_DNA"/>
</dbReference>
<evidence type="ECO:0000313" key="2">
    <source>
        <dbReference type="Proteomes" id="UP001378960"/>
    </source>
</evidence>
<dbReference type="AlphaFoldDB" id="A0AAV5RC15"/>
<reference evidence="1 2" key="1">
    <citation type="journal article" date="2023" name="Elife">
        <title>Identification of key yeast species and microbe-microbe interactions impacting larval growth of Drosophila in the wild.</title>
        <authorList>
            <person name="Mure A."/>
            <person name="Sugiura Y."/>
            <person name="Maeda R."/>
            <person name="Honda K."/>
            <person name="Sakurai N."/>
            <person name="Takahashi Y."/>
            <person name="Watada M."/>
            <person name="Katoh T."/>
            <person name="Gotoh A."/>
            <person name="Gotoh Y."/>
            <person name="Taniguchi I."/>
            <person name="Nakamura K."/>
            <person name="Hayashi T."/>
            <person name="Katayama T."/>
            <person name="Uemura T."/>
            <person name="Hattori Y."/>
        </authorList>
    </citation>
    <scope>NUCLEOTIDE SEQUENCE [LARGE SCALE GENOMIC DNA]</scope>
    <source>
        <strain evidence="1 2">PK-24</strain>
    </source>
</reference>
<accession>A0AAV5RC15</accession>
<evidence type="ECO:0000313" key="1">
    <source>
        <dbReference type="EMBL" id="GMM48161.1"/>
    </source>
</evidence>
<gene>
    <name evidence="1" type="ORF">DAPK24_047590</name>
</gene>
<dbReference type="Proteomes" id="UP001378960">
    <property type="component" value="Unassembled WGS sequence"/>
</dbReference>
<comment type="caution">
    <text evidence="1">The sequence shown here is derived from an EMBL/GenBank/DDBJ whole genome shotgun (WGS) entry which is preliminary data.</text>
</comment>
<sequence length="109" mass="10895">MAFLQCTNAAVINVAAAIVGGHNNAIEPINIQPIKAITAGEIIPSSTFVQSVSASATAITSSSSTPLASSSASNVPIASDAEFANGSTHYPINNNLLIISGVVSCALLL</sequence>